<sequence length="234" mass="25558">MKPASAIAIALLLGGCGAQVTDGPRHFTAGTSGSSDFALPLASMQETRFAGVIRQKYDFSCGSAALATLLRYHYDYDVGEELAFRGMWARGDRDQIRKVGFSLLDMKRWLASRGLAADGYQVDLDQIAETGVPGIALISVRNYRHFVVVKGVRGDEVLLGDPSLGLDVMSREEFQGAWNGIYFVLTDDQDRARRSFGTGPQWASYARAPVGTFMADPISQQALSLTAPFYRDIS</sequence>
<reference evidence="2 3" key="1">
    <citation type="submission" date="2017-01" db="EMBL/GenBank/DDBJ databases">
        <title>Complete genome sequence of esterase-producing bacterium Croceicoccus marinus E4A9.</title>
        <authorList>
            <person name="Wu Y.-H."/>
            <person name="Cheng H."/>
            <person name="Xu L."/>
            <person name="Huo Y.-Y."/>
            <person name="Wang C.-S."/>
            <person name="Xu X.-W."/>
        </authorList>
    </citation>
    <scope>NUCLEOTIDE SEQUENCE [LARGE SCALE GENOMIC DNA]</scope>
    <source>
        <strain evidence="2 3">E4A9</strain>
        <plasmid evidence="3">Plasmid pcme4a9i</plasmid>
    </source>
</reference>
<proteinExistence type="predicted"/>
<accession>A0A1Z1FGP3</accession>
<organism evidence="2 3">
    <name type="scientific">Croceicoccus marinus</name>
    <dbReference type="NCBI Taxonomy" id="450378"/>
    <lineage>
        <taxon>Bacteria</taxon>
        <taxon>Pseudomonadati</taxon>
        <taxon>Pseudomonadota</taxon>
        <taxon>Alphaproteobacteria</taxon>
        <taxon>Sphingomonadales</taxon>
        <taxon>Erythrobacteraceae</taxon>
        <taxon>Croceicoccus</taxon>
    </lineage>
</organism>
<keyword evidence="2" id="KW-0614">Plasmid</keyword>
<evidence type="ECO:0000313" key="2">
    <source>
        <dbReference type="EMBL" id="ARU17905.1"/>
    </source>
</evidence>
<dbReference type="Proteomes" id="UP000195807">
    <property type="component" value="Plasmid pCME4A9I"/>
</dbReference>
<dbReference type="PROSITE" id="PS51257">
    <property type="entry name" value="PROKAR_LIPOPROTEIN"/>
    <property type="match status" value="1"/>
</dbReference>
<dbReference type="GO" id="GO:0008233">
    <property type="term" value="F:peptidase activity"/>
    <property type="evidence" value="ECO:0007669"/>
    <property type="project" value="InterPro"/>
</dbReference>
<dbReference type="Pfam" id="PF03412">
    <property type="entry name" value="Peptidase_C39"/>
    <property type="match status" value="1"/>
</dbReference>
<evidence type="ECO:0000313" key="3">
    <source>
        <dbReference type="Proteomes" id="UP000195807"/>
    </source>
</evidence>
<dbReference type="GO" id="GO:0016020">
    <property type="term" value="C:membrane"/>
    <property type="evidence" value="ECO:0007669"/>
    <property type="project" value="InterPro"/>
</dbReference>
<name>A0A1Z1FGP3_9SPHN</name>
<protein>
    <submittedName>
        <fullName evidence="2">Peptidase C39</fullName>
    </submittedName>
</protein>
<dbReference type="CDD" id="cd02423">
    <property type="entry name" value="Peptidase_C39G"/>
    <property type="match status" value="1"/>
</dbReference>
<dbReference type="InterPro" id="IPR005074">
    <property type="entry name" value="Peptidase_C39"/>
</dbReference>
<dbReference type="RefSeq" id="WP_066850312.1">
    <property type="nucleotide sequence ID" value="NZ_CP019603.1"/>
</dbReference>
<evidence type="ECO:0000259" key="1">
    <source>
        <dbReference type="PROSITE" id="PS50990"/>
    </source>
</evidence>
<keyword evidence="3" id="KW-1185">Reference proteome</keyword>
<dbReference type="EMBL" id="CP019603">
    <property type="protein sequence ID" value="ARU17905.1"/>
    <property type="molecule type" value="Genomic_DNA"/>
</dbReference>
<dbReference type="AlphaFoldDB" id="A0A1Z1FGP3"/>
<dbReference type="PROSITE" id="PS50990">
    <property type="entry name" value="PEPTIDASE_C39"/>
    <property type="match status" value="1"/>
</dbReference>
<dbReference type="STRING" id="450378.GCA_001661675_03300"/>
<dbReference type="Gene3D" id="3.90.70.10">
    <property type="entry name" value="Cysteine proteinases"/>
    <property type="match status" value="1"/>
</dbReference>
<dbReference type="KEGG" id="cman:A9D14_16420"/>
<dbReference type="GO" id="GO:0005524">
    <property type="term" value="F:ATP binding"/>
    <property type="evidence" value="ECO:0007669"/>
    <property type="project" value="InterPro"/>
</dbReference>
<feature type="domain" description="Peptidase C39" evidence="1">
    <location>
        <begin position="55"/>
        <end position="185"/>
    </location>
</feature>
<dbReference type="GO" id="GO:0006508">
    <property type="term" value="P:proteolysis"/>
    <property type="evidence" value="ECO:0007669"/>
    <property type="project" value="InterPro"/>
</dbReference>
<gene>
    <name evidence="2" type="ORF">A9D14_16420</name>
</gene>
<geneLocation type="plasmid" evidence="3">
    <name>pcme4a9i</name>
</geneLocation>